<feature type="transmembrane region" description="Helical" evidence="1">
    <location>
        <begin position="90"/>
        <end position="112"/>
    </location>
</feature>
<proteinExistence type="predicted"/>
<accession>M0QKR5</accession>
<dbReference type="EMBL" id="BANX01000020">
    <property type="protein sequence ID" value="GAC69039.1"/>
    <property type="molecule type" value="Genomic_DNA"/>
</dbReference>
<feature type="transmembrane region" description="Helical" evidence="1">
    <location>
        <begin position="20"/>
        <end position="40"/>
    </location>
</feature>
<evidence type="ECO:0000313" key="3">
    <source>
        <dbReference type="Proteomes" id="UP000011666"/>
    </source>
</evidence>
<keyword evidence="1" id="KW-0812">Transmembrane</keyword>
<evidence type="ECO:0000256" key="1">
    <source>
        <dbReference type="SAM" id="Phobius"/>
    </source>
</evidence>
<keyword evidence="3" id="KW-1185">Reference proteome</keyword>
<keyword evidence="1" id="KW-1133">Transmembrane helix</keyword>
<feature type="transmembrane region" description="Helical" evidence="1">
    <location>
        <begin position="52"/>
        <end position="70"/>
    </location>
</feature>
<dbReference type="eggNOG" id="ENOG5032TW9">
    <property type="taxonomic scope" value="Bacteria"/>
</dbReference>
<comment type="caution">
    <text evidence="2">The sequence shown here is derived from an EMBL/GenBank/DDBJ whole genome shotgun (WGS) entry which is preliminary data.</text>
</comment>
<evidence type="ECO:0008006" key="4">
    <source>
        <dbReference type="Google" id="ProtNLM"/>
    </source>
</evidence>
<protein>
    <recommendedName>
        <fullName evidence="4">DUF4233 domain-containing protein</fullName>
    </recommendedName>
</protein>
<dbReference type="RefSeq" id="WP_007621724.1">
    <property type="nucleotide sequence ID" value="NZ_BANX01000020.1"/>
</dbReference>
<reference evidence="2 3" key="1">
    <citation type="submission" date="2013-01" db="EMBL/GenBank/DDBJ databases">
        <title>Whole genome shotgun sequence of Gordonia soli NBRC 108243.</title>
        <authorList>
            <person name="Isaki-Nakamura S."/>
            <person name="Hosoyama A."/>
            <person name="Tsuchikane K."/>
            <person name="Ando Y."/>
            <person name="Baba S."/>
            <person name="Ohji S."/>
            <person name="Hamada M."/>
            <person name="Tamura T."/>
            <person name="Yamazoe A."/>
            <person name="Yamazaki S."/>
            <person name="Fujita N."/>
        </authorList>
    </citation>
    <scope>NUCLEOTIDE SEQUENCE [LARGE SCALE GENOMIC DNA]</scope>
    <source>
        <strain evidence="2 3">NBRC 108243</strain>
    </source>
</reference>
<keyword evidence="1" id="KW-0472">Membrane</keyword>
<evidence type="ECO:0000313" key="2">
    <source>
        <dbReference type="EMBL" id="GAC69039.1"/>
    </source>
</evidence>
<dbReference type="OrthoDB" id="4773077at2"/>
<dbReference type="Proteomes" id="UP000011666">
    <property type="component" value="Unassembled WGS sequence"/>
</dbReference>
<organism evidence="2 3">
    <name type="scientific">Gordonia soli NBRC 108243</name>
    <dbReference type="NCBI Taxonomy" id="1223545"/>
    <lineage>
        <taxon>Bacteria</taxon>
        <taxon>Bacillati</taxon>
        <taxon>Actinomycetota</taxon>
        <taxon>Actinomycetes</taxon>
        <taxon>Mycobacteriales</taxon>
        <taxon>Gordoniaceae</taxon>
        <taxon>Gordonia</taxon>
    </lineage>
</organism>
<gene>
    <name evidence="2" type="ORF">GS4_20_01040</name>
</gene>
<dbReference type="AlphaFoldDB" id="M0QKR5"/>
<sequence length="133" mass="14581">MTEPRRFTEPATDPWKGLRGVMSGILILEAIVVGLAFPIVAKIAGGVTWMSGGYLGLLFIALILACGVQKRPQALQIDLGLQVLVILGGFFHWSIAVIGVIFGCVWIYIVYVKRDVEKRIERGMLAGQEPIEE</sequence>
<dbReference type="InterPro" id="IPR025327">
    <property type="entry name" value="DUF4233"/>
</dbReference>
<dbReference type="STRING" id="1223545.GS4_20_01040"/>
<name>M0QKR5_9ACTN</name>
<dbReference type="Pfam" id="PF14017">
    <property type="entry name" value="DUF4233"/>
    <property type="match status" value="1"/>
</dbReference>